<comment type="caution">
    <text evidence="1">The sequence shown here is derived from an EMBL/GenBank/DDBJ whole genome shotgun (WGS) entry which is preliminary data.</text>
</comment>
<dbReference type="EMBL" id="JBFXLT010000023">
    <property type="protein sequence ID" value="KAL2816353.1"/>
    <property type="molecule type" value="Genomic_DNA"/>
</dbReference>
<keyword evidence="2" id="KW-1185">Reference proteome</keyword>
<protein>
    <submittedName>
        <fullName evidence="1">Uncharacterized protein</fullName>
    </submittedName>
</protein>
<evidence type="ECO:0000313" key="2">
    <source>
        <dbReference type="Proteomes" id="UP001610334"/>
    </source>
</evidence>
<accession>A0ABR4HLK1</accession>
<reference evidence="1 2" key="1">
    <citation type="submission" date="2024-07" db="EMBL/GenBank/DDBJ databases">
        <title>Section-level genome sequencing and comparative genomics of Aspergillus sections Usti and Cavernicolus.</title>
        <authorList>
            <consortium name="Lawrence Berkeley National Laboratory"/>
            <person name="Nybo J.L."/>
            <person name="Vesth T.C."/>
            <person name="Theobald S."/>
            <person name="Frisvad J.C."/>
            <person name="Larsen T.O."/>
            <person name="Kjaerboelling I."/>
            <person name="Rothschild-Mancinelli K."/>
            <person name="Lyhne E.K."/>
            <person name="Kogle M.E."/>
            <person name="Barry K."/>
            <person name="Clum A."/>
            <person name="Na H."/>
            <person name="Ledsgaard L."/>
            <person name="Lin J."/>
            <person name="Lipzen A."/>
            <person name="Kuo A."/>
            <person name="Riley R."/>
            <person name="Mondo S."/>
            <person name="Labutti K."/>
            <person name="Haridas S."/>
            <person name="Pangalinan J."/>
            <person name="Salamov A.A."/>
            <person name="Simmons B.A."/>
            <person name="Magnuson J.K."/>
            <person name="Chen J."/>
            <person name="Drula E."/>
            <person name="Henrissat B."/>
            <person name="Wiebenga A."/>
            <person name="Lubbers R.J."/>
            <person name="Gomes A.C."/>
            <person name="Makela M.R."/>
            <person name="Stajich J."/>
            <person name="Grigoriev I.V."/>
            <person name="Mortensen U.H."/>
            <person name="De Vries R.P."/>
            <person name="Baker S.E."/>
            <person name="Andersen M.R."/>
        </authorList>
    </citation>
    <scope>NUCLEOTIDE SEQUENCE [LARGE SCALE GENOMIC DNA]</scope>
    <source>
        <strain evidence="1 2">CBS 588.65</strain>
    </source>
</reference>
<evidence type="ECO:0000313" key="1">
    <source>
        <dbReference type="EMBL" id="KAL2816353.1"/>
    </source>
</evidence>
<name>A0ABR4HLK1_9EURO</name>
<dbReference type="Proteomes" id="UP001610334">
    <property type="component" value="Unassembled WGS sequence"/>
</dbReference>
<gene>
    <name evidence="1" type="ORF">BJX63DRAFT_145760</name>
</gene>
<organism evidence="1 2">
    <name type="scientific">Aspergillus granulosus</name>
    <dbReference type="NCBI Taxonomy" id="176169"/>
    <lineage>
        <taxon>Eukaryota</taxon>
        <taxon>Fungi</taxon>
        <taxon>Dikarya</taxon>
        <taxon>Ascomycota</taxon>
        <taxon>Pezizomycotina</taxon>
        <taxon>Eurotiomycetes</taxon>
        <taxon>Eurotiomycetidae</taxon>
        <taxon>Eurotiales</taxon>
        <taxon>Aspergillaceae</taxon>
        <taxon>Aspergillus</taxon>
        <taxon>Aspergillus subgen. Nidulantes</taxon>
    </lineage>
</organism>
<sequence length="230" mass="25674">MDHEKADDDTKGEVNILILDYMLCIAIHEAISGQVQNWMIWLEDTKRILELVLPSIETLTPDLRIKVQVFDIISVFIQVGDKTRLEPTTLADMATGLMASSRATDQKATRDHAVEAAIQICAHAAYRDPNDGLPNGLSIQKRGEETSENKQDIPGCISRILPSLGISTERYLEITGEMMRHKDNTAGLFDALVNIMMSLEPPVLTQLERGKLNGLSRAQTEELKIRIGMY</sequence>
<proteinExistence type="predicted"/>